<dbReference type="Gene3D" id="3.30.1330.60">
    <property type="entry name" value="OmpA-like domain"/>
    <property type="match status" value="1"/>
</dbReference>
<keyword evidence="7" id="KW-1185">Reference proteome</keyword>
<protein>
    <submittedName>
        <fullName evidence="6">OmpA family protein</fullName>
    </submittedName>
</protein>
<dbReference type="RefSeq" id="WP_173768361.1">
    <property type="nucleotide sequence ID" value="NZ_CP048836.1"/>
</dbReference>
<dbReference type="InterPro" id="IPR006664">
    <property type="entry name" value="OMP_bac"/>
</dbReference>
<dbReference type="InterPro" id="IPR036737">
    <property type="entry name" value="OmpA-like_sf"/>
</dbReference>
<dbReference type="CDD" id="cd07185">
    <property type="entry name" value="OmpA_C-like"/>
    <property type="match status" value="1"/>
</dbReference>
<accession>A0A6C1B9R1</accession>
<keyword evidence="4" id="KW-1133">Transmembrane helix</keyword>
<feature type="domain" description="OmpA-like" evidence="5">
    <location>
        <begin position="69"/>
        <end position="179"/>
    </location>
</feature>
<evidence type="ECO:0000256" key="1">
    <source>
        <dbReference type="ARBA" id="ARBA00004370"/>
    </source>
</evidence>
<dbReference type="GO" id="GO:0016020">
    <property type="term" value="C:membrane"/>
    <property type="evidence" value="ECO:0007669"/>
    <property type="project" value="UniProtKB-SubCell"/>
</dbReference>
<dbReference type="PRINTS" id="PR01021">
    <property type="entry name" value="OMPADOMAIN"/>
</dbReference>
<reference evidence="6 7" key="1">
    <citation type="submission" date="2020-02" db="EMBL/GenBank/DDBJ databases">
        <title>Nitrogenibacter mangrovi gen. nov., sp. nov. isolated from mangrove sediment, a denitrifying betaproteobacterium.</title>
        <authorList>
            <person name="Liao H."/>
            <person name="Tian Y."/>
        </authorList>
    </citation>
    <scope>NUCLEOTIDE SEQUENCE [LARGE SCALE GENOMIC DNA]</scope>
    <source>
        <strain evidence="6 7">M9-3-2</strain>
    </source>
</reference>
<feature type="transmembrane region" description="Helical" evidence="4">
    <location>
        <begin position="12"/>
        <end position="31"/>
    </location>
</feature>
<dbReference type="PROSITE" id="PS51123">
    <property type="entry name" value="OMPA_2"/>
    <property type="match status" value="1"/>
</dbReference>
<evidence type="ECO:0000313" key="6">
    <source>
        <dbReference type="EMBL" id="QID19595.1"/>
    </source>
</evidence>
<proteinExistence type="predicted"/>
<evidence type="ECO:0000256" key="2">
    <source>
        <dbReference type="ARBA" id="ARBA00023136"/>
    </source>
</evidence>
<dbReference type="SUPFAM" id="SSF103088">
    <property type="entry name" value="OmpA-like"/>
    <property type="match status" value="1"/>
</dbReference>
<sequence>MDEQDELGIPLAVVFFIVALVIALVIGVVTWRVHHRVGAPVVEAVPTPVAAVVTHEAAIAVAPEVHYTDIAPVGDPQLKVYFDVGQTDLSKEARANLAALSKLITRLDAHEAVVLISGFHDETGTAHVNAEVAKRRAFAVRDALIAEGVTPDMIQLRRPEVTLGGADAAEARRVEVRVQ</sequence>
<evidence type="ECO:0000259" key="5">
    <source>
        <dbReference type="PROSITE" id="PS51123"/>
    </source>
</evidence>
<name>A0A6C1B9R1_9RHOO</name>
<comment type="subcellular location">
    <subcellularLocation>
        <location evidence="1">Membrane</location>
    </subcellularLocation>
</comment>
<dbReference type="KEGG" id="azq:G3580_19420"/>
<dbReference type="InterPro" id="IPR006665">
    <property type="entry name" value="OmpA-like"/>
</dbReference>
<dbReference type="EMBL" id="CP048836">
    <property type="protein sequence ID" value="QID19595.1"/>
    <property type="molecule type" value="Genomic_DNA"/>
</dbReference>
<evidence type="ECO:0000313" key="7">
    <source>
        <dbReference type="Proteomes" id="UP000501991"/>
    </source>
</evidence>
<organism evidence="6 7">
    <name type="scientific">Nitrogeniibacter mangrovi</name>
    <dbReference type="NCBI Taxonomy" id="2016596"/>
    <lineage>
        <taxon>Bacteria</taxon>
        <taxon>Pseudomonadati</taxon>
        <taxon>Pseudomonadota</taxon>
        <taxon>Betaproteobacteria</taxon>
        <taxon>Rhodocyclales</taxon>
        <taxon>Zoogloeaceae</taxon>
        <taxon>Nitrogeniibacter</taxon>
    </lineage>
</organism>
<evidence type="ECO:0000256" key="4">
    <source>
        <dbReference type="SAM" id="Phobius"/>
    </source>
</evidence>
<dbReference type="Proteomes" id="UP000501991">
    <property type="component" value="Chromosome"/>
</dbReference>
<evidence type="ECO:0000256" key="3">
    <source>
        <dbReference type="PROSITE-ProRule" id="PRU00473"/>
    </source>
</evidence>
<keyword evidence="4" id="KW-0812">Transmembrane</keyword>
<keyword evidence="2 3" id="KW-0472">Membrane</keyword>
<dbReference type="AlphaFoldDB" id="A0A6C1B9R1"/>
<gene>
    <name evidence="6" type="ORF">G3580_19420</name>
</gene>
<dbReference type="Pfam" id="PF00691">
    <property type="entry name" value="OmpA"/>
    <property type="match status" value="1"/>
</dbReference>